<proteinExistence type="predicted"/>
<name>G9N0C5_HYPVG</name>
<keyword evidence="2" id="KW-1185">Reference proteome</keyword>
<gene>
    <name evidence="1" type="ORF">TRIVIDRAFT_203388</name>
</gene>
<reference evidence="1 2" key="1">
    <citation type="journal article" date="2011" name="Genome Biol.">
        <title>Comparative genome sequence analysis underscores mycoparasitism as the ancestral life style of Trichoderma.</title>
        <authorList>
            <person name="Kubicek C.P."/>
            <person name="Herrera-Estrella A."/>
            <person name="Seidl-Seiboth V."/>
            <person name="Martinez D.A."/>
            <person name="Druzhinina I.S."/>
            <person name="Thon M."/>
            <person name="Zeilinger S."/>
            <person name="Casas-Flores S."/>
            <person name="Horwitz B.A."/>
            <person name="Mukherjee P.K."/>
            <person name="Mukherjee M."/>
            <person name="Kredics L."/>
            <person name="Alcaraz L.D."/>
            <person name="Aerts A."/>
            <person name="Antal Z."/>
            <person name="Atanasova L."/>
            <person name="Cervantes-Badillo M.G."/>
            <person name="Challacombe J."/>
            <person name="Chertkov O."/>
            <person name="McCluskey K."/>
            <person name="Coulpier F."/>
            <person name="Deshpande N."/>
            <person name="von Doehren H."/>
            <person name="Ebbole D.J."/>
            <person name="Esquivel-Naranjo E.U."/>
            <person name="Fekete E."/>
            <person name="Flipphi M."/>
            <person name="Glaser F."/>
            <person name="Gomez-Rodriguez E.Y."/>
            <person name="Gruber S."/>
            <person name="Han C."/>
            <person name="Henrissat B."/>
            <person name="Hermosa R."/>
            <person name="Hernandez-Onate M."/>
            <person name="Karaffa L."/>
            <person name="Kosti I."/>
            <person name="Le Crom S."/>
            <person name="Lindquist E."/>
            <person name="Lucas S."/>
            <person name="Luebeck M."/>
            <person name="Luebeck P.S."/>
            <person name="Margeot A."/>
            <person name="Metz B."/>
            <person name="Misra M."/>
            <person name="Nevalainen H."/>
            <person name="Omann M."/>
            <person name="Packer N."/>
            <person name="Perrone G."/>
            <person name="Uresti-Rivera E.E."/>
            <person name="Salamov A."/>
            <person name="Schmoll M."/>
            <person name="Seiboth B."/>
            <person name="Shapiro H."/>
            <person name="Sukno S."/>
            <person name="Tamayo-Ramos J.A."/>
            <person name="Tisch D."/>
            <person name="Wiest A."/>
            <person name="Wilkinson H.H."/>
            <person name="Zhang M."/>
            <person name="Coutinho P.M."/>
            <person name="Kenerley C.M."/>
            <person name="Monte E."/>
            <person name="Baker S.E."/>
            <person name="Grigoriev I.V."/>
        </authorList>
    </citation>
    <scope>NUCLEOTIDE SEQUENCE [LARGE SCALE GENOMIC DNA]</scope>
    <source>
        <strain evidence="2">Gv29-8 / FGSC 10586</strain>
    </source>
</reference>
<dbReference type="Proteomes" id="UP000007115">
    <property type="component" value="Unassembled WGS sequence"/>
</dbReference>
<dbReference type="GeneID" id="25790235"/>
<evidence type="ECO:0000313" key="2">
    <source>
        <dbReference type="Proteomes" id="UP000007115"/>
    </source>
</evidence>
<dbReference type="InParanoid" id="G9N0C5"/>
<dbReference type="RefSeq" id="XP_013954006.1">
    <property type="nucleotide sequence ID" value="XM_014098531.1"/>
</dbReference>
<evidence type="ECO:0000313" key="1">
    <source>
        <dbReference type="EMBL" id="EHK19807.1"/>
    </source>
</evidence>
<dbReference type="AlphaFoldDB" id="G9N0C5"/>
<accession>G9N0C5</accession>
<organism evidence="1 2">
    <name type="scientific">Hypocrea virens (strain Gv29-8 / FGSC 10586)</name>
    <name type="common">Gliocladium virens</name>
    <name type="synonym">Trichoderma virens</name>
    <dbReference type="NCBI Taxonomy" id="413071"/>
    <lineage>
        <taxon>Eukaryota</taxon>
        <taxon>Fungi</taxon>
        <taxon>Dikarya</taxon>
        <taxon>Ascomycota</taxon>
        <taxon>Pezizomycotina</taxon>
        <taxon>Sordariomycetes</taxon>
        <taxon>Hypocreomycetidae</taxon>
        <taxon>Hypocreales</taxon>
        <taxon>Hypocreaceae</taxon>
        <taxon>Trichoderma</taxon>
    </lineage>
</organism>
<dbReference type="VEuPathDB" id="FungiDB:TRIVIDRAFT_203388"/>
<protein>
    <submittedName>
        <fullName evidence="1">Uncharacterized protein</fullName>
    </submittedName>
</protein>
<sequence>MPGAGNKGHDGLGCWGRLWHTRMYIQVLTVTLGIPDDIGRNWGRLRPLLLTVDGEKVLLPQESEPWDARQKSHVSALDTPDSGHHVTTSSIVTAMEFSIHAATLNVFVSRSPNGTAGKTPRGQSKRCGSICKLRGEGEKRKEQKEDDEERKTAGGGVRRRAIEVLLTLKEEMNQYLTLAMGTQNMVPVTQTS</sequence>
<dbReference type="EMBL" id="ABDF02000082">
    <property type="protein sequence ID" value="EHK19807.1"/>
    <property type="molecule type" value="Genomic_DNA"/>
</dbReference>
<comment type="caution">
    <text evidence="1">The sequence shown here is derived from an EMBL/GenBank/DDBJ whole genome shotgun (WGS) entry which is preliminary data.</text>
</comment>
<dbReference type="HOGENOM" id="CLU_1415344_0_0_1"/>